<keyword evidence="4" id="KW-1185">Reference proteome</keyword>
<accession>A0A8J3PEL1</accession>
<name>A0A8J3PEL1_9ACTN</name>
<protein>
    <submittedName>
        <fullName evidence="3">Site-specific integrase</fullName>
    </submittedName>
</protein>
<keyword evidence="1" id="KW-0233">DNA recombination</keyword>
<dbReference type="InterPro" id="IPR002104">
    <property type="entry name" value="Integrase_catalytic"/>
</dbReference>
<gene>
    <name evidence="3" type="ORF">Cme02nite_25990</name>
</gene>
<feature type="domain" description="Tyr recombinase" evidence="2">
    <location>
        <begin position="252"/>
        <end position="465"/>
    </location>
</feature>
<dbReference type="SUPFAM" id="SSF56349">
    <property type="entry name" value="DNA breaking-rejoining enzymes"/>
    <property type="match status" value="1"/>
</dbReference>
<dbReference type="GO" id="GO:0003677">
    <property type="term" value="F:DNA binding"/>
    <property type="evidence" value="ECO:0007669"/>
    <property type="project" value="InterPro"/>
</dbReference>
<evidence type="ECO:0000256" key="1">
    <source>
        <dbReference type="ARBA" id="ARBA00023172"/>
    </source>
</evidence>
<dbReference type="EMBL" id="BONJ01000009">
    <property type="protein sequence ID" value="GIG14267.1"/>
    <property type="molecule type" value="Genomic_DNA"/>
</dbReference>
<dbReference type="PANTHER" id="PTHR30349">
    <property type="entry name" value="PHAGE INTEGRASE-RELATED"/>
    <property type="match status" value="1"/>
</dbReference>
<dbReference type="GO" id="GO:0015074">
    <property type="term" value="P:DNA integration"/>
    <property type="evidence" value="ECO:0007669"/>
    <property type="project" value="InterPro"/>
</dbReference>
<dbReference type="InterPro" id="IPR050090">
    <property type="entry name" value="Tyrosine_recombinase_XerCD"/>
</dbReference>
<sequence>MSRQRGASRPGPDDRNLSHDVRVWAIRTTEGKKRKTYSVRWIVGGQEQHDTFATFALADAFRAKLIGYQQKGAAFDLATGLPEPMLRELNAQSWFSHVLAYTSMKWENSSPNSRKSMADTLATVTPALVRQDRNPPPTAELRLAVWSWLARPPARSAGGPPPEVRDALRWLERNSIALADLEDRTTGPELVRAALNALARKTTGGKAMPNTVARRRAVFFNSLGYAVELGRLATNPIDTVAWRSAKAVETVDRRVVVNPDQAERLLAAVGEQGEMGARLVAFFALIYYAATRPAEAIGLDERGLSRLPASGWGELLLSRSVPRSGVAWSNTGRSREVRGLKHRAEADIRPVPAHPRLVAHLHRHVDRYGFAPDGRLLHGPRGGQINESSYLPVWSKARAAVFSPAELASPLARRPYDLRHAAVSTWLNAGVPATQVAEWAGQSVEVLLRVYAKCIAGQAEQALGRIEQATGLTGPEADVFLRSNDRQEPETGA</sequence>
<dbReference type="Proteomes" id="UP000660339">
    <property type="component" value="Unassembled WGS sequence"/>
</dbReference>
<evidence type="ECO:0000259" key="2">
    <source>
        <dbReference type="PROSITE" id="PS51898"/>
    </source>
</evidence>
<dbReference type="PROSITE" id="PS51898">
    <property type="entry name" value="TYR_RECOMBINASE"/>
    <property type="match status" value="1"/>
</dbReference>
<dbReference type="GO" id="GO:0006310">
    <property type="term" value="P:DNA recombination"/>
    <property type="evidence" value="ECO:0007669"/>
    <property type="project" value="UniProtKB-KW"/>
</dbReference>
<evidence type="ECO:0000313" key="3">
    <source>
        <dbReference type="EMBL" id="GIG14267.1"/>
    </source>
</evidence>
<dbReference type="AlphaFoldDB" id="A0A8J3PEL1"/>
<proteinExistence type="predicted"/>
<reference evidence="3" key="1">
    <citation type="submission" date="2021-01" db="EMBL/GenBank/DDBJ databases">
        <title>Whole genome shotgun sequence of Catellatospora methionotrophica NBRC 14553.</title>
        <authorList>
            <person name="Komaki H."/>
            <person name="Tamura T."/>
        </authorList>
    </citation>
    <scope>NUCLEOTIDE SEQUENCE</scope>
    <source>
        <strain evidence="3">NBRC 14553</strain>
    </source>
</reference>
<evidence type="ECO:0000313" key="4">
    <source>
        <dbReference type="Proteomes" id="UP000660339"/>
    </source>
</evidence>
<dbReference type="InterPro" id="IPR011010">
    <property type="entry name" value="DNA_brk_join_enz"/>
</dbReference>
<organism evidence="3 4">
    <name type="scientific">Catellatospora methionotrophica</name>
    <dbReference type="NCBI Taxonomy" id="121620"/>
    <lineage>
        <taxon>Bacteria</taxon>
        <taxon>Bacillati</taxon>
        <taxon>Actinomycetota</taxon>
        <taxon>Actinomycetes</taxon>
        <taxon>Micromonosporales</taxon>
        <taxon>Micromonosporaceae</taxon>
        <taxon>Catellatospora</taxon>
    </lineage>
</organism>
<dbReference type="PANTHER" id="PTHR30349:SF64">
    <property type="entry name" value="PROPHAGE INTEGRASE INTD-RELATED"/>
    <property type="match status" value="1"/>
</dbReference>
<dbReference type="Gene3D" id="1.10.443.10">
    <property type="entry name" value="Intergrase catalytic core"/>
    <property type="match status" value="1"/>
</dbReference>
<comment type="caution">
    <text evidence="3">The sequence shown here is derived from an EMBL/GenBank/DDBJ whole genome shotgun (WGS) entry which is preliminary data.</text>
</comment>
<dbReference type="InterPro" id="IPR013762">
    <property type="entry name" value="Integrase-like_cat_sf"/>
</dbReference>